<protein>
    <submittedName>
        <fullName evidence="4">Iron(3+)-hydroxamate import ATP-binding protein FhuC</fullName>
        <ecNumber evidence="4">3.6.3.34</ecNumber>
    </submittedName>
</protein>
<dbReference type="InterPro" id="IPR027417">
    <property type="entry name" value="P-loop_NTPase"/>
</dbReference>
<reference evidence="4 5" key="1">
    <citation type="submission" date="2018-12" db="EMBL/GenBank/DDBJ databases">
        <authorList>
            <person name="Criscuolo A."/>
        </authorList>
    </citation>
    <scope>NUCLEOTIDE SEQUENCE [LARGE SCALE GENOMIC DNA]</scope>
    <source>
        <strain evidence="4">ACIP1116241</strain>
    </source>
</reference>
<dbReference type="InterPro" id="IPR017871">
    <property type="entry name" value="ABC_transporter-like_CS"/>
</dbReference>
<evidence type="ECO:0000256" key="1">
    <source>
        <dbReference type="ARBA" id="ARBA00022741"/>
    </source>
</evidence>
<evidence type="ECO:0000313" key="4">
    <source>
        <dbReference type="EMBL" id="VDS08683.1"/>
    </source>
</evidence>
<dbReference type="Proteomes" id="UP000270743">
    <property type="component" value="Unassembled WGS sequence"/>
</dbReference>
<feature type="domain" description="ABC transporter" evidence="3">
    <location>
        <begin position="4"/>
        <end position="236"/>
    </location>
</feature>
<gene>
    <name evidence="4" type="primary">fhuC_2</name>
    <name evidence="4" type="ORF">PARHAE_01867</name>
</gene>
<dbReference type="OrthoDB" id="9805601at2"/>
<keyword evidence="1" id="KW-0547">Nucleotide-binding</keyword>
<dbReference type="RefSeq" id="WP_126154345.1">
    <property type="nucleotide sequence ID" value="NZ_UZWE01000029.1"/>
</dbReference>
<dbReference type="InterPro" id="IPR003439">
    <property type="entry name" value="ABC_transporter-like_ATP-bd"/>
</dbReference>
<dbReference type="PANTHER" id="PTHR42794">
    <property type="entry name" value="HEMIN IMPORT ATP-BINDING PROTEIN HMUV"/>
    <property type="match status" value="1"/>
</dbReference>
<dbReference type="SMART" id="SM00382">
    <property type="entry name" value="AAA"/>
    <property type="match status" value="1"/>
</dbReference>
<dbReference type="EC" id="3.6.3.34" evidence="4"/>
<dbReference type="InterPro" id="IPR003593">
    <property type="entry name" value="AAA+_ATPase"/>
</dbReference>
<organism evidence="4 5">
    <name type="scientific">Paracoccus haematequi</name>
    <dbReference type="NCBI Taxonomy" id="2491866"/>
    <lineage>
        <taxon>Bacteria</taxon>
        <taxon>Pseudomonadati</taxon>
        <taxon>Pseudomonadota</taxon>
        <taxon>Alphaproteobacteria</taxon>
        <taxon>Rhodobacterales</taxon>
        <taxon>Paracoccaceae</taxon>
        <taxon>Paracoccus</taxon>
    </lineage>
</organism>
<evidence type="ECO:0000256" key="2">
    <source>
        <dbReference type="ARBA" id="ARBA00022840"/>
    </source>
</evidence>
<dbReference type="CDD" id="cd03214">
    <property type="entry name" value="ABC_Iron-Siderophores_B12_Hemin"/>
    <property type="match status" value="1"/>
</dbReference>
<dbReference type="AlphaFoldDB" id="A0A3S4ERV9"/>
<dbReference type="Gene3D" id="3.40.50.300">
    <property type="entry name" value="P-loop containing nucleotide triphosphate hydrolases"/>
    <property type="match status" value="1"/>
</dbReference>
<dbReference type="Pfam" id="PF00005">
    <property type="entry name" value="ABC_tran"/>
    <property type="match status" value="1"/>
</dbReference>
<evidence type="ECO:0000259" key="3">
    <source>
        <dbReference type="PROSITE" id="PS50893"/>
    </source>
</evidence>
<keyword evidence="5" id="KW-1185">Reference proteome</keyword>
<dbReference type="GO" id="GO:0016887">
    <property type="term" value="F:ATP hydrolysis activity"/>
    <property type="evidence" value="ECO:0007669"/>
    <property type="project" value="InterPro"/>
</dbReference>
<dbReference type="PANTHER" id="PTHR42794:SF2">
    <property type="entry name" value="ABC TRANSPORTER ATP-BINDING PROTEIN"/>
    <property type="match status" value="1"/>
</dbReference>
<dbReference type="PROSITE" id="PS00211">
    <property type="entry name" value="ABC_TRANSPORTER_1"/>
    <property type="match status" value="1"/>
</dbReference>
<evidence type="ECO:0000313" key="5">
    <source>
        <dbReference type="Proteomes" id="UP000270743"/>
    </source>
</evidence>
<proteinExistence type="predicted"/>
<dbReference type="EMBL" id="UZWE01000029">
    <property type="protein sequence ID" value="VDS08683.1"/>
    <property type="molecule type" value="Genomic_DNA"/>
</dbReference>
<accession>A0A3S4ERV9</accession>
<dbReference type="GO" id="GO:0005524">
    <property type="term" value="F:ATP binding"/>
    <property type="evidence" value="ECO:0007669"/>
    <property type="project" value="UniProtKB-KW"/>
</dbReference>
<dbReference type="SUPFAM" id="SSF52540">
    <property type="entry name" value="P-loop containing nucleoside triphosphate hydrolases"/>
    <property type="match status" value="1"/>
</dbReference>
<dbReference type="PROSITE" id="PS50893">
    <property type="entry name" value="ABC_TRANSPORTER_2"/>
    <property type="match status" value="1"/>
</dbReference>
<keyword evidence="2 4" id="KW-0067">ATP-binding</keyword>
<keyword evidence="4" id="KW-0378">Hydrolase</keyword>
<sequence>MTGLRIRDVSLHYGRRPVLRGLSLPELRAGEVTVLAGPNAAGKSTLLRAIAQLAPYRGRITLDGEDLARMPIRRRARLIGVMPQALPSGSSLIVLESVIAALRAGSDGFGAQADAQAMAVLDRLGIADLAMEPMEQLSGGQRQMVSLAQAIVRDPRVLLLDEPTSALDLARQVRLLGELRALAAEGRIVVAVLHDLAMAAQWADRIVLLHRGELHASGQPAAVLTPAMLAQVYGVSARVERCSQGRITVLIDAEI</sequence>
<name>A0A3S4ERV9_9RHOB</name>